<evidence type="ECO:0008006" key="3">
    <source>
        <dbReference type="Google" id="ProtNLM"/>
    </source>
</evidence>
<gene>
    <name evidence="1" type="ORF">M9Y10_027091</name>
</gene>
<evidence type="ECO:0000313" key="2">
    <source>
        <dbReference type="Proteomes" id="UP001470230"/>
    </source>
</evidence>
<comment type="caution">
    <text evidence="1">The sequence shown here is derived from an EMBL/GenBank/DDBJ whole genome shotgun (WGS) entry which is preliminary data.</text>
</comment>
<sequence length="379" mass="44813">MTKIIQEYIDQQKSIQKGILGFINHNVGEKVYYLNLLKVLDDPSIHKSQSELSTTLRLLLDLANNHHRMPDFFKKIEQILIIFKDDIKQNFSNFDLFNICKKNKEILLILLENKMLEFDQSIIDIITETKFLQLRYPYYFSPECQSFNIDSKILLEIQTKMTDANKEGPEAFDKKRKAGENSLRYCQYIREDSLEDFISYVNEHKLPLSTVIEPSIFETNNFLIQKTPTLIEYAAFFGSMRVLNYLLENNVQMPPSIWLYAIHSRSMDLLHLIEEKKVQPNDQSYNECFIEAVKCHHIEMSEYFKTVYLHNQIPNDPSVTSQIIKFRNYLYFPSDLSTPSNFYDLSKYDYYKIVDFLLTHVANIDTNRRVILEIVSFCK</sequence>
<accession>A0ABR2H6M2</accession>
<reference evidence="1 2" key="1">
    <citation type="submission" date="2024-04" db="EMBL/GenBank/DDBJ databases">
        <title>Tritrichomonas musculus Genome.</title>
        <authorList>
            <person name="Alves-Ferreira E."/>
            <person name="Grigg M."/>
            <person name="Lorenzi H."/>
            <person name="Galac M."/>
        </authorList>
    </citation>
    <scope>NUCLEOTIDE SEQUENCE [LARGE SCALE GENOMIC DNA]</scope>
    <source>
        <strain evidence="1 2">EAF2021</strain>
    </source>
</reference>
<dbReference type="PANTHER" id="PTHR24159">
    <property type="match status" value="1"/>
</dbReference>
<dbReference type="EMBL" id="JAPFFF010000041">
    <property type="protein sequence ID" value="KAK8841473.1"/>
    <property type="molecule type" value="Genomic_DNA"/>
</dbReference>
<proteinExistence type="predicted"/>
<name>A0ABR2H6M2_9EUKA</name>
<dbReference type="SUPFAM" id="SSF48403">
    <property type="entry name" value="Ankyrin repeat"/>
    <property type="match status" value="1"/>
</dbReference>
<dbReference type="PANTHER" id="PTHR24159:SF5">
    <property type="entry name" value="ANK_REP_REGION DOMAIN-CONTAINING PROTEIN"/>
    <property type="match status" value="1"/>
</dbReference>
<keyword evidence="2" id="KW-1185">Reference proteome</keyword>
<evidence type="ECO:0000313" key="1">
    <source>
        <dbReference type="EMBL" id="KAK8841473.1"/>
    </source>
</evidence>
<dbReference type="Proteomes" id="UP001470230">
    <property type="component" value="Unassembled WGS sequence"/>
</dbReference>
<protein>
    <recommendedName>
        <fullName evidence="3">DUF3447 domain-containing protein</fullName>
    </recommendedName>
</protein>
<dbReference type="InterPro" id="IPR036770">
    <property type="entry name" value="Ankyrin_rpt-contain_sf"/>
</dbReference>
<organism evidence="1 2">
    <name type="scientific">Tritrichomonas musculus</name>
    <dbReference type="NCBI Taxonomy" id="1915356"/>
    <lineage>
        <taxon>Eukaryota</taxon>
        <taxon>Metamonada</taxon>
        <taxon>Parabasalia</taxon>
        <taxon>Tritrichomonadida</taxon>
        <taxon>Tritrichomonadidae</taxon>
        <taxon>Tritrichomonas</taxon>
    </lineage>
</organism>